<dbReference type="RefSeq" id="WP_227477542.1">
    <property type="nucleotide sequence ID" value="NZ_JAFMPT010000014.1"/>
</dbReference>
<dbReference type="InterPro" id="IPR015946">
    <property type="entry name" value="KH_dom-like_a/b"/>
</dbReference>
<comment type="caution">
    <text evidence="1">The sequence shown here is derived from an EMBL/GenBank/DDBJ whole genome shotgun (WGS) entry which is preliminary data.</text>
</comment>
<reference evidence="2" key="2">
    <citation type="submission" date="2023-07" db="EMBL/GenBank/DDBJ databases">
        <title>Genome of Winogradskyella sp. E313.</title>
        <authorList>
            <person name="Zhou Y."/>
        </authorList>
    </citation>
    <scope>NUCLEOTIDE SEQUENCE [LARGE SCALE GENOMIC DNA]</scope>
    <source>
        <strain evidence="2">E313</strain>
    </source>
</reference>
<keyword evidence="2" id="KW-1185">Reference proteome</keyword>
<dbReference type="InterPro" id="IPR003718">
    <property type="entry name" value="OsmC/Ohr_fam"/>
</dbReference>
<gene>
    <name evidence="1" type="ORF">J1C55_10670</name>
</gene>
<name>A0ABS8EPH0_9FLAO</name>
<dbReference type="PANTHER" id="PTHR35368:SF1">
    <property type="entry name" value="HYDROPEROXIDE REDUCTASE"/>
    <property type="match status" value="1"/>
</dbReference>
<protein>
    <submittedName>
        <fullName evidence="1">OsmC family protein</fullName>
    </submittedName>
</protein>
<reference evidence="2" key="1">
    <citation type="submission" date="2021-03" db="EMBL/GenBank/DDBJ databases">
        <title>Genome of Cognatishimia sp. F0-27.</title>
        <authorList>
            <person name="Ping X."/>
        </authorList>
    </citation>
    <scope>NUCLEOTIDE SEQUENCE [LARGE SCALE GENOMIC DNA]</scope>
    <source>
        <strain evidence="2">E313</strain>
    </source>
</reference>
<dbReference type="SUPFAM" id="SSF82784">
    <property type="entry name" value="OsmC-like"/>
    <property type="match status" value="1"/>
</dbReference>
<accession>A0ABS8EPH0</accession>
<dbReference type="EMBL" id="JAFMPT010000014">
    <property type="protein sequence ID" value="MCC1485053.1"/>
    <property type="molecule type" value="Genomic_DNA"/>
</dbReference>
<dbReference type="Pfam" id="PF02566">
    <property type="entry name" value="OsmC"/>
    <property type="match status" value="1"/>
</dbReference>
<evidence type="ECO:0000313" key="2">
    <source>
        <dbReference type="Proteomes" id="UP000778797"/>
    </source>
</evidence>
<evidence type="ECO:0000313" key="1">
    <source>
        <dbReference type="EMBL" id="MCC1485053.1"/>
    </source>
</evidence>
<sequence length="133" mass="14339">MPTIKIQLHQNSETSVELQHDQFNITIDRPVSKGGNGKGLMGGQYMLAGVGGCFCSTLFAAAIARDIQIDGLSVTVSAELSETLPKRFTDISLNVSHDKCSHPEEFSKLLQIAEQGCISVNTVKNGINFEVNS</sequence>
<dbReference type="InterPro" id="IPR052924">
    <property type="entry name" value="OsmC/Ohr_hydroprdx_reductase"/>
</dbReference>
<dbReference type="InterPro" id="IPR036102">
    <property type="entry name" value="OsmC/Ohrsf"/>
</dbReference>
<dbReference type="Gene3D" id="3.30.300.20">
    <property type="match status" value="1"/>
</dbReference>
<dbReference type="Proteomes" id="UP000778797">
    <property type="component" value="Unassembled WGS sequence"/>
</dbReference>
<proteinExistence type="predicted"/>
<organism evidence="1 2">
    <name type="scientific">Winogradskyella immobilis</name>
    <dbReference type="NCBI Taxonomy" id="2816852"/>
    <lineage>
        <taxon>Bacteria</taxon>
        <taxon>Pseudomonadati</taxon>
        <taxon>Bacteroidota</taxon>
        <taxon>Flavobacteriia</taxon>
        <taxon>Flavobacteriales</taxon>
        <taxon>Flavobacteriaceae</taxon>
        <taxon>Winogradskyella</taxon>
    </lineage>
</organism>
<dbReference type="PANTHER" id="PTHR35368">
    <property type="entry name" value="HYDROPEROXIDE REDUCTASE"/>
    <property type="match status" value="1"/>
</dbReference>